<dbReference type="AlphaFoldDB" id="A0A813V8N6"/>
<feature type="transmembrane region" description="Helical" evidence="1">
    <location>
        <begin position="231"/>
        <end position="248"/>
    </location>
</feature>
<protein>
    <submittedName>
        <fullName evidence="2">Uncharacterized protein</fullName>
    </submittedName>
</protein>
<dbReference type="Proteomes" id="UP000663829">
    <property type="component" value="Unassembled WGS sequence"/>
</dbReference>
<dbReference type="EMBL" id="CAJOBC010000798">
    <property type="protein sequence ID" value="CAF3627161.1"/>
    <property type="molecule type" value="Genomic_DNA"/>
</dbReference>
<proteinExistence type="predicted"/>
<keyword evidence="1" id="KW-0812">Transmembrane</keyword>
<evidence type="ECO:0000313" key="2">
    <source>
        <dbReference type="EMBL" id="CAF0839822.1"/>
    </source>
</evidence>
<evidence type="ECO:0000313" key="5">
    <source>
        <dbReference type="EMBL" id="CAF3768586.1"/>
    </source>
</evidence>
<dbReference type="Proteomes" id="UP000681722">
    <property type="component" value="Unassembled WGS sequence"/>
</dbReference>
<evidence type="ECO:0000313" key="3">
    <source>
        <dbReference type="EMBL" id="CAF0999075.1"/>
    </source>
</evidence>
<dbReference type="EMBL" id="CAJNOK010006274">
    <property type="protein sequence ID" value="CAF0999075.1"/>
    <property type="molecule type" value="Genomic_DNA"/>
</dbReference>
<dbReference type="EMBL" id="CAJOBA010006281">
    <property type="protein sequence ID" value="CAF3768586.1"/>
    <property type="molecule type" value="Genomic_DNA"/>
</dbReference>
<gene>
    <name evidence="2" type="ORF">GPM918_LOCUS5504</name>
    <name evidence="3" type="ORF">OVA965_LOCUS14465</name>
    <name evidence="4" type="ORF">SRO942_LOCUS5504</name>
    <name evidence="5" type="ORF">TMI583_LOCUS14468</name>
</gene>
<accession>A0A813V8N6</accession>
<dbReference type="Proteomes" id="UP000682733">
    <property type="component" value="Unassembled WGS sequence"/>
</dbReference>
<evidence type="ECO:0000313" key="4">
    <source>
        <dbReference type="EMBL" id="CAF3627161.1"/>
    </source>
</evidence>
<keyword evidence="1" id="KW-1133">Transmembrane helix</keyword>
<evidence type="ECO:0000256" key="1">
    <source>
        <dbReference type="SAM" id="Phobius"/>
    </source>
</evidence>
<keyword evidence="1" id="KW-0472">Membrane</keyword>
<reference evidence="2" key="1">
    <citation type="submission" date="2021-02" db="EMBL/GenBank/DDBJ databases">
        <authorList>
            <person name="Nowell W R."/>
        </authorList>
    </citation>
    <scope>NUCLEOTIDE SEQUENCE</scope>
</reference>
<sequence length="258" mass="28837">MVETEECVVQLEFNYVTENITIKFLQGDDFSTSPPSLNYTNTKKTIAFDAEIRKTVVAYHCDDSDNCTVEYVRTRTQGFIDEKEKMKLLQGQLTAILYDMNTVSSDVECKIGLAMDDNQNCTKCQANIFGSDDVKTLNSSSCGLDDVFIAADGISLGILFETTSYYSNSKLVEIHNDIYVCNTTHCNDNATFHEVQGIIKSIESITTTIPSSTTTTMPTSTTTNKGTMTDINIIIKFTILFLICANIFRWKADLQHFS</sequence>
<comment type="caution">
    <text evidence="2">The sequence shown here is derived from an EMBL/GenBank/DDBJ whole genome shotgun (WGS) entry which is preliminary data.</text>
</comment>
<evidence type="ECO:0000313" key="6">
    <source>
        <dbReference type="Proteomes" id="UP000663829"/>
    </source>
</evidence>
<keyword evidence="6" id="KW-1185">Reference proteome</keyword>
<name>A0A813V8N6_9BILA</name>
<dbReference type="EMBL" id="CAJNOQ010000798">
    <property type="protein sequence ID" value="CAF0839822.1"/>
    <property type="molecule type" value="Genomic_DNA"/>
</dbReference>
<dbReference type="Proteomes" id="UP000677228">
    <property type="component" value="Unassembled WGS sequence"/>
</dbReference>
<organism evidence="2 6">
    <name type="scientific">Didymodactylos carnosus</name>
    <dbReference type="NCBI Taxonomy" id="1234261"/>
    <lineage>
        <taxon>Eukaryota</taxon>
        <taxon>Metazoa</taxon>
        <taxon>Spiralia</taxon>
        <taxon>Gnathifera</taxon>
        <taxon>Rotifera</taxon>
        <taxon>Eurotatoria</taxon>
        <taxon>Bdelloidea</taxon>
        <taxon>Philodinida</taxon>
        <taxon>Philodinidae</taxon>
        <taxon>Didymodactylos</taxon>
    </lineage>
</organism>